<name>A0A517R3T2_9PLAN</name>
<dbReference type="Proteomes" id="UP000317318">
    <property type="component" value="Chromosome"/>
</dbReference>
<dbReference type="KEGG" id="svp:Pan189_29280"/>
<dbReference type="OrthoDB" id="287689at2"/>
<evidence type="ECO:0000313" key="1">
    <source>
        <dbReference type="EMBL" id="QDT38534.1"/>
    </source>
</evidence>
<dbReference type="EMBL" id="CP036268">
    <property type="protein sequence ID" value="QDT38534.1"/>
    <property type="molecule type" value="Genomic_DNA"/>
</dbReference>
<organism evidence="1 2">
    <name type="scientific">Stratiformator vulcanicus</name>
    <dbReference type="NCBI Taxonomy" id="2527980"/>
    <lineage>
        <taxon>Bacteria</taxon>
        <taxon>Pseudomonadati</taxon>
        <taxon>Planctomycetota</taxon>
        <taxon>Planctomycetia</taxon>
        <taxon>Planctomycetales</taxon>
        <taxon>Planctomycetaceae</taxon>
        <taxon>Stratiformator</taxon>
    </lineage>
</organism>
<accession>A0A517R3T2</accession>
<keyword evidence="2" id="KW-1185">Reference proteome</keyword>
<protein>
    <submittedName>
        <fullName evidence="1">Uncharacterized protein</fullName>
    </submittedName>
</protein>
<dbReference type="AlphaFoldDB" id="A0A517R3T2"/>
<dbReference type="RefSeq" id="WP_145364634.1">
    <property type="nucleotide sequence ID" value="NZ_CP036268.1"/>
</dbReference>
<evidence type="ECO:0000313" key="2">
    <source>
        <dbReference type="Proteomes" id="UP000317318"/>
    </source>
</evidence>
<proteinExistence type="predicted"/>
<gene>
    <name evidence="1" type="ORF">Pan189_29280</name>
</gene>
<sequence length="111" mass="12439">MNSVELESAFKSTLAEALHDHADMLKEARFNHCDTSEGPTLESSFGPGTFGAHEALDRAHLIRNTWADFMEDHPTILLHPELFQHARVVGDLMDALYHEIGVLDERAPDET</sequence>
<reference evidence="1 2" key="1">
    <citation type="submission" date="2019-02" db="EMBL/GenBank/DDBJ databases">
        <title>Deep-cultivation of Planctomycetes and their phenomic and genomic characterization uncovers novel biology.</title>
        <authorList>
            <person name="Wiegand S."/>
            <person name="Jogler M."/>
            <person name="Boedeker C."/>
            <person name="Pinto D."/>
            <person name="Vollmers J."/>
            <person name="Rivas-Marin E."/>
            <person name="Kohn T."/>
            <person name="Peeters S.H."/>
            <person name="Heuer A."/>
            <person name="Rast P."/>
            <person name="Oberbeckmann S."/>
            <person name="Bunk B."/>
            <person name="Jeske O."/>
            <person name="Meyerdierks A."/>
            <person name="Storesund J.E."/>
            <person name="Kallscheuer N."/>
            <person name="Luecker S."/>
            <person name="Lage O.M."/>
            <person name="Pohl T."/>
            <person name="Merkel B.J."/>
            <person name="Hornburger P."/>
            <person name="Mueller R.-W."/>
            <person name="Bruemmer F."/>
            <person name="Labrenz M."/>
            <person name="Spormann A.M."/>
            <person name="Op den Camp H."/>
            <person name="Overmann J."/>
            <person name="Amann R."/>
            <person name="Jetten M.S.M."/>
            <person name="Mascher T."/>
            <person name="Medema M.H."/>
            <person name="Devos D.P."/>
            <person name="Kaster A.-K."/>
            <person name="Ovreas L."/>
            <person name="Rohde M."/>
            <person name="Galperin M.Y."/>
            <person name="Jogler C."/>
        </authorList>
    </citation>
    <scope>NUCLEOTIDE SEQUENCE [LARGE SCALE GENOMIC DNA]</scope>
    <source>
        <strain evidence="1 2">Pan189</strain>
    </source>
</reference>